<protein>
    <submittedName>
        <fullName evidence="2">Uncharacterized protein</fullName>
    </submittedName>
</protein>
<name>A0ABU3DXI2_9FLAO</name>
<feature type="chain" id="PRO_5046039731" evidence="1">
    <location>
        <begin position="24"/>
        <end position="110"/>
    </location>
</feature>
<evidence type="ECO:0000256" key="1">
    <source>
        <dbReference type="SAM" id="SignalP"/>
    </source>
</evidence>
<accession>A0ABU3DXI2</accession>
<reference evidence="2 3" key="1">
    <citation type="submission" date="2023-09" db="EMBL/GenBank/DDBJ databases">
        <authorList>
            <person name="Rey-Velasco X."/>
        </authorList>
    </citation>
    <scope>NUCLEOTIDE SEQUENCE [LARGE SCALE GENOMIC DNA]</scope>
    <source>
        <strain evidence="2 3">F188</strain>
    </source>
</reference>
<dbReference type="EMBL" id="JAVRHM010000001">
    <property type="protein sequence ID" value="MDT0688390.1"/>
    <property type="molecule type" value="Genomic_DNA"/>
</dbReference>
<sequence length="110" mass="12710">MKRINVLMLMFMICIGSVLPVNAKTTLEDPSHVKLEIEKLLKNHNLDLEEDIVANVLFTINDDKELVVLIIDSEDEKVKDFIKHRLNYKKIKSSMNSDFDNVVMPVRIKA</sequence>
<keyword evidence="3" id="KW-1185">Reference proteome</keyword>
<gene>
    <name evidence="2" type="ORF">RM549_01235</name>
</gene>
<comment type="caution">
    <text evidence="2">The sequence shown here is derived from an EMBL/GenBank/DDBJ whole genome shotgun (WGS) entry which is preliminary data.</text>
</comment>
<proteinExistence type="predicted"/>
<keyword evidence="1" id="KW-0732">Signal</keyword>
<evidence type="ECO:0000313" key="3">
    <source>
        <dbReference type="Proteomes" id="UP001261624"/>
    </source>
</evidence>
<dbReference type="RefSeq" id="WP_311679875.1">
    <property type="nucleotide sequence ID" value="NZ_JAVRHM010000001.1"/>
</dbReference>
<evidence type="ECO:0000313" key="2">
    <source>
        <dbReference type="EMBL" id="MDT0688390.1"/>
    </source>
</evidence>
<dbReference type="Proteomes" id="UP001261624">
    <property type="component" value="Unassembled WGS sequence"/>
</dbReference>
<feature type="signal peptide" evidence="1">
    <location>
        <begin position="1"/>
        <end position="23"/>
    </location>
</feature>
<organism evidence="2 3">
    <name type="scientific">Autumnicola patrickiae</name>
    <dbReference type="NCBI Taxonomy" id="3075591"/>
    <lineage>
        <taxon>Bacteria</taxon>
        <taxon>Pseudomonadati</taxon>
        <taxon>Bacteroidota</taxon>
        <taxon>Flavobacteriia</taxon>
        <taxon>Flavobacteriales</taxon>
        <taxon>Flavobacteriaceae</taxon>
        <taxon>Autumnicola</taxon>
    </lineage>
</organism>